<evidence type="ECO:0000313" key="3">
    <source>
        <dbReference type="EMBL" id="PNR54031.1"/>
    </source>
</evidence>
<dbReference type="PANTHER" id="PTHR31245">
    <property type="entry name" value="UBIQUITIN SYSTEM COMPONENT CUE PROTEIN"/>
    <property type="match status" value="1"/>
</dbReference>
<dbReference type="OrthoDB" id="440455at2759"/>
<dbReference type="OMA" id="PTWPRGV"/>
<dbReference type="EMBL" id="ABEU02000005">
    <property type="protein sequence ID" value="PNR54031.1"/>
    <property type="molecule type" value="Genomic_DNA"/>
</dbReference>
<dbReference type="Gene3D" id="1.10.8.10">
    <property type="entry name" value="DNA helicase RuvA subunit, C-terminal domain"/>
    <property type="match status" value="1"/>
</dbReference>
<reference evidence="3 5" key="2">
    <citation type="journal article" date="2018" name="Plant J.">
        <title>The Physcomitrella patens chromosome-scale assembly reveals moss genome structure and evolution.</title>
        <authorList>
            <person name="Lang D."/>
            <person name="Ullrich K.K."/>
            <person name="Murat F."/>
            <person name="Fuchs J."/>
            <person name="Jenkins J."/>
            <person name="Haas F.B."/>
            <person name="Piednoel M."/>
            <person name="Gundlach H."/>
            <person name="Van Bel M."/>
            <person name="Meyberg R."/>
            <person name="Vives C."/>
            <person name="Morata J."/>
            <person name="Symeonidi A."/>
            <person name="Hiss M."/>
            <person name="Muchero W."/>
            <person name="Kamisugi Y."/>
            <person name="Saleh O."/>
            <person name="Blanc G."/>
            <person name="Decker E.L."/>
            <person name="van Gessel N."/>
            <person name="Grimwood J."/>
            <person name="Hayes R.D."/>
            <person name="Graham S.W."/>
            <person name="Gunter L.E."/>
            <person name="McDaniel S.F."/>
            <person name="Hoernstein S.N.W."/>
            <person name="Larsson A."/>
            <person name="Li F.W."/>
            <person name="Perroud P.F."/>
            <person name="Phillips J."/>
            <person name="Ranjan P."/>
            <person name="Rokshar D.S."/>
            <person name="Rothfels C.J."/>
            <person name="Schneider L."/>
            <person name="Shu S."/>
            <person name="Stevenson D.W."/>
            <person name="Thummler F."/>
            <person name="Tillich M."/>
            <person name="Villarreal Aguilar J.C."/>
            <person name="Widiez T."/>
            <person name="Wong G.K."/>
            <person name="Wymore A."/>
            <person name="Zhang Y."/>
            <person name="Zimmer A.D."/>
            <person name="Quatrano R.S."/>
            <person name="Mayer K.F.X."/>
            <person name="Goodstein D."/>
            <person name="Casacuberta J.M."/>
            <person name="Vandepoele K."/>
            <person name="Reski R."/>
            <person name="Cuming A.C."/>
            <person name="Tuskan G.A."/>
            <person name="Maumus F."/>
            <person name="Salse J."/>
            <person name="Schmutz J."/>
            <person name="Rensing S.A."/>
        </authorList>
    </citation>
    <scope>NUCLEOTIDE SEQUENCE [LARGE SCALE GENOMIC DNA]</scope>
    <source>
        <strain evidence="4 5">cv. Gransden 2004</strain>
    </source>
</reference>
<dbReference type="PROSITE" id="PS51140">
    <property type="entry name" value="CUE"/>
    <property type="match status" value="1"/>
</dbReference>
<name>A9T5N7_PHYPA</name>
<dbReference type="GeneID" id="112282863"/>
<keyword evidence="5" id="KW-1185">Reference proteome</keyword>
<reference evidence="4" key="3">
    <citation type="submission" date="2020-12" db="UniProtKB">
        <authorList>
            <consortium name="EnsemblPlants"/>
        </authorList>
    </citation>
    <scope>IDENTIFICATION</scope>
</reference>
<dbReference type="AlphaFoldDB" id="A9T5N7"/>
<dbReference type="RefSeq" id="XP_024376746.1">
    <property type="nucleotide sequence ID" value="XM_024520978.2"/>
</dbReference>
<accession>A9T5N7</accession>
<sequence>MSAAVCGKRSLFEDLRSSPPISKRLRFAQGNSPIWFASATSSPPSGSSPSFEPRLEAGLLLSQLHALFPDMEEQAVEKVLEASNNDLDYAIKSLNLLRLYSSQQATPPHPDEKDASGSSPSLSSFPSRLDEGRSQQVQQQEAEYTNSTVQSEGVKWVELLVTQMQNASDLDDARARAMCTLEGFEKAVLSRSAAIIDDIQKENVALKEHNRGLIHDNQILKRAVAIQHERHQDHEGRVLELQHVKQLLTQYQEQVRTLELNNYSLTMHLRQAQEGSSMPGRFHPDVF</sequence>
<dbReference type="Gramene" id="Pp3c5_15270V3.3">
    <property type="protein sequence ID" value="PAC:32953540.CDS.1"/>
    <property type="gene ID" value="Pp3c5_15270"/>
</dbReference>
<evidence type="ECO:0000256" key="1">
    <source>
        <dbReference type="SAM" id="MobiDB-lite"/>
    </source>
</evidence>
<gene>
    <name evidence="4" type="primary">LOC112282863</name>
    <name evidence="3" type="ORF">PHYPA_007707</name>
</gene>
<dbReference type="PANTHER" id="PTHR31245:SF20">
    <property type="entry name" value="F18B13.13 PROTEIN"/>
    <property type="match status" value="1"/>
</dbReference>
<feature type="domain" description="CUE" evidence="2">
    <location>
        <begin position="56"/>
        <end position="99"/>
    </location>
</feature>
<dbReference type="Pfam" id="PF02845">
    <property type="entry name" value="CUE"/>
    <property type="match status" value="1"/>
</dbReference>
<evidence type="ECO:0000259" key="2">
    <source>
        <dbReference type="PROSITE" id="PS51140"/>
    </source>
</evidence>
<protein>
    <recommendedName>
        <fullName evidence="2">CUE domain-containing protein</fullName>
    </recommendedName>
</protein>
<dbReference type="SUPFAM" id="SSF46934">
    <property type="entry name" value="UBA-like"/>
    <property type="match status" value="1"/>
</dbReference>
<evidence type="ECO:0000313" key="5">
    <source>
        <dbReference type="Proteomes" id="UP000006727"/>
    </source>
</evidence>
<dbReference type="InterPro" id="IPR003892">
    <property type="entry name" value="CUE"/>
</dbReference>
<dbReference type="EnsemblPlants" id="Pp3c5_15270V3.1">
    <property type="protein sequence ID" value="PAC:32953538.CDS.1"/>
    <property type="gene ID" value="Pp3c5_15270"/>
</dbReference>
<organism evidence="3">
    <name type="scientific">Physcomitrium patens</name>
    <name type="common">Spreading-leaved earth moss</name>
    <name type="synonym">Physcomitrella patens</name>
    <dbReference type="NCBI Taxonomy" id="3218"/>
    <lineage>
        <taxon>Eukaryota</taxon>
        <taxon>Viridiplantae</taxon>
        <taxon>Streptophyta</taxon>
        <taxon>Embryophyta</taxon>
        <taxon>Bryophyta</taxon>
        <taxon>Bryophytina</taxon>
        <taxon>Bryopsida</taxon>
        <taxon>Funariidae</taxon>
        <taxon>Funariales</taxon>
        <taxon>Funariaceae</taxon>
        <taxon>Physcomitrium</taxon>
    </lineage>
</organism>
<dbReference type="HOGENOM" id="CLU_057230_1_1_1"/>
<dbReference type="InterPro" id="IPR009060">
    <property type="entry name" value="UBA-like_sf"/>
</dbReference>
<dbReference type="CDD" id="cd14279">
    <property type="entry name" value="CUE"/>
    <property type="match status" value="1"/>
</dbReference>
<feature type="compositionally biased region" description="Low complexity" evidence="1">
    <location>
        <begin position="116"/>
        <end position="127"/>
    </location>
</feature>
<feature type="region of interest" description="Disordered" evidence="1">
    <location>
        <begin position="103"/>
        <end position="146"/>
    </location>
</feature>
<evidence type="ECO:0000313" key="4">
    <source>
        <dbReference type="EnsemblPlants" id="PAC:32953538.CDS.1"/>
    </source>
</evidence>
<proteinExistence type="predicted"/>
<dbReference type="Proteomes" id="UP000006727">
    <property type="component" value="Chromosome 5"/>
</dbReference>
<dbReference type="PaxDb" id="3218-PP1S169_100V6.1"/>
<dbReference type="Gramene" id="Pp3c5_15270V3.1">
    <property type="protein sequence ID" value="PAC:32953538.CDS.1"/>
    <property type="gene ID" value="Pp3c5_15270"/>
</dbReference>
<reference evidence="3 5" key="1">
    <citation type="journal article" date="2008" name="Science">
        <title>The Physcomitrella genome reveals evolutionary insights into the conquest of land by plants.</title>
        <authorList>
            <person name="Rensing S."/>
            <person name="Lang D."/>
            <person name="Zimmer A."/>
            <person name="Terry A."/>
            <person name="Salamov A."/>
            <person name="Shapiro H."/>
            <person name="Nishiyama T."/>
            <person name="Perroud P.-F."/>
            <person name="Lindquist E."/>
            <person name="Kamisugi Y."/>
            <person name="Tanahashi T."/>
            <person name="Sakakibara K."/>
            <person name="Fujita T."/>
            <person name="Oishi K."/>
            <person name="Shin-I T."/>
            <person name="Kuroki Y."/>
            <person name="Toyoda A."/>
            <person name="Suzuki Y."/>
            <person name="Hashimoto A."/>
            <person name="Yamaguchi K."/>
            <person name="Sugano A."/>
            <person name="Kohara Y."/>
            <person name="Fujiyama A."/>
            <person name="Anterola A."/>
            <person name="Aoki S."/>
            <person name="Ashton N."/>
            <person name="Barbazuk W.B."/>
            <person name="Barker E."/>
            <person name="Bennetzen J."/>
            <person name="Bezanilla M."/>
            <person name="Blankenship R."/>
            <person name="Cho S.H."/>
            <person name="Dutcher S."/>
            <person name="Estelle M."/>
            <person name="Fawcett J.A."/>
            <person name="Gundlach H."/>
            <person name="Hanada K."/>
            <person name="Heyl A."/>
            <person name="Hicks K.A."/>
            <person name="Hugh J."/>
            <person name="Lohr M."/>
            <person name="Mayer K."/>
            <person name="Melkozernov A."/>
            <person name="Murata T."/>
            <person name="Nelson D."/>
            <person name="Pils B."/>
            <person name="Prigge M."/>
            <person name="Reiss B."/>
            <person name="Renner T."/>
            <person name="Rombauts S."/>
            <person name="Rushton P."/>
            <person name="Sanderfoot A."/>
            <person name="Schween G."/>
            <person name="Shiu S.-H."/>
            <person name="Stueber K."/>
            <person name="Theodoulou F.L."/>
            <person name="Tu H."/>
            <person name="Van de Peer Y."/>
            <person name="Verrier P.J."/>
            <person name="Waters E."/>
            <person name="Wood A."/>
            <person name="Yang L."/>
            <person name="Cove D."/>
            <person name="Cuming A."/>
            <person name="Hasebe M."/>
            <person name="Lucas S."/>
            <person name="Mishler D.B."/>
            <person name="Reski R."/>
            <person name="Grigoriev I."/>
            <person name="Quatrano R.S."/>
            <person name="Boore J.L."/>
        </authorList>
    </citation>
    <scope>NUCLEOTIDE SEQUENCE [LARGE SCALE GENOMIC DNA]</scope>
    <source>
        <strain evidence="4 5">cv. Gransden 2004</strain>
    </source>
</reference>
<dbReference type="eggNOG" id="ENOG502QRNX">
    <property type="taxonomic scope" value="Eukaryota"/>
</dbReference>
<dbReference type="EnsemblPlants" id="Pp3c5_15270V3.2">
    <property type="protein sequence ID" value="PAC:32953539.CDS.1"/>
    <property type="gene ID" value="Pp3c5_15270"/>
</dbReference>
<dbReference type="EnsemblPlants" id="Pp3c5_15270V3.3">
    <property type="protein sequence ID" value="PAC:32953540.CDS.1"/>
    <property type="gene ID" value="Pp3c5_15270"/>
</dbReference>
<feature type="compositionally biased region" description="Polar residues" evidence="1">
    <location>
        <begin position="134"/>
        <end position="146"/>
    </location>
</feature>
<dbReference type="Gramene" id="Pp3c5_15270V3.2">
    <property type="protein sequence ID" value="PAC:32953539.CDS.1"/>
    <property type="gene ID" value="Pp3c5_15270"/>
</dbReference>
<dbReference type="GO" id="GO:0043130">
    <property type="term" value="F:ubiquitin binding"/>
    <property type="evidence" value="ECO:0007669"/>
    <property type="project" value="InterPro"/>
</dbReference>